<reference evidence="2 3" key="1">
    <citation type="journal article" date="2015" name="Genome Announc.">
        <title>Expanding the biotechnology potential of lactobacilli through comparative genomics of 213 strains and associated genera.</title>
        <authorList>
            <person name="Sun Z."/>
            <person name="Harris H.M."/>
            <person name="McCann A."/>
            <person name="Guo C."/>
            <person name="Argimon S."/>
            <person name="Zhang W."/>
            <person name="Yang X."/>
            <person name="Jeffery I.B."/>
            <person name="Cooney J.C."/>
            <person name="Kagawa T.F."/>
            <person name="Liu W."/>
            <person name="Song Y."/>
            <person name="Salvetti E."/>
            <person name="Wrobel A."/>
            <person name="Rasinkangas P."/>
            <person name="Parkhill J."/>
            <person name="Rea M.C."/>
            <person name="O'Sullivan O."/>
            <person name="Ritari J."/>
            <person name="Douillard F.P."/>
            <person name="Paul Ross R."/>
            <person name="Yang R."/>
            <person name="Briner A.E."/>
            <person name="Felis G.E."/>
            <person name="de Vos W.M."/>
            <person name="Barrangou R."/>
            <person name="Klaenhammer T.R."/>
            <person name="Caufield P.W."/>
            <person name="Cui Y."/>
            <person name="Zhang H."/>
            <person name="O'Toole P.W."/>
        </authorList>
    </citation>
    <scope>NUCLEOTIDE SEQUENCE [LARGE SCALE GENOMIC DNA]</scope>
    <source>
        <strain evidence="2 3">DSM 14421</strain>
    </source>
</reference>
<dbReference type="STRING" id="1423739.FC85_GL001197"/>
<keyword evidence="1" id="KW-0472">Membrane</keyword>
<accession>A0A0R1S839</accession>
<feature type="transmembrane region" description="Helical" evidence="1">
    <location>
        <begin position="12"/>
        <end position="34"/>
    </location>
</feature>
<dbReference type="InterPro" id="IPR024529">
    <property type="entry name" value="ECF_trnsprt_substrate-spec"/>
</dbReference>
<keyword evidence="1" id="KW-0812">Transmembrane</keyword>
<protein>
    <recommendedName>
        <fullName evidence="4">Integral membrane protein</fullName>
    </recommendedName>
</protein>
<evidence type="ECO:0008006" key="4">
    <source>
        <dbReference type="Google" id="ProtNLM"/>
    </source>
</evidence>
<dbReference type="EMBL" id="AZEY01000090">
    <property type="protein sequence ID" value="KRL64681.1"/>
    <property type="molecule type" value="Genomic_DNA"/>
</dbReference>
<name>A0A0R1S839_9LACO</name>
<feature type="transmembrane region" description="Helical" evidence="1">
    <location>
        <begin position="41"/>
        <end position="58"/>
    </location>
</feature>
<dbReference type="NCBIfam" id="TIGR04518">
    <property type="entry name" value="ECF_S_folT_fam"/>
    <property type="match status" value="1"/>
</dbReference>
<evidence type="ECO:0000313" key="2">
    <source>
        <dbReference type="EMBL" id="KRL64681.1"/>
    </source>
</evidence>
<dbReference type="AlphaFoldDB" id="A0A0R1S839"/>
<gene>
    <name evidence="2" type="ORF">FC85_GL001197</name>
</gene>
<evidence type="ECO:0000313" key="3">
    <source>
        <dbReference type="Proteomes" id="UP000052013"/>
    </source>
</evidence>
<dbReference type="Proteomes" id="UP000052013">
    <property type="component" value="Unassembled WGS sequence"/>
</dbReference>
<dbReference type="InterPro" id="IPR030949">
    <property type="entry name" value="ECF_S_folate_fam"/>
</dbReference>
<feature type="transmembrane region" description="Helical" evidence="1">
    <location>
        <begin position="78"/>
        <end position="97"/>
    </location>
</feature>
<proteinExistence type="predicted"/>
<dbReference type="PATRIC" id="fig|1423739.3.peg.1251"/>
<dbReference type="Gene3D" id="1.10.1760.20">
    <property type="match status" value="1"/>
</dbReference>
<dbReference type="GO" id="GO:0022857">
    <property type="term" value="F:transmembrane transporter activity"/>
    <property type="evidence" value="ECO:0007669"/>
    <property type="project" value="InterPro"/>
</dbReference>
<feature type="transmembrane region" description="Helical" evidence="1">
    <location>
        <begin position="109"/>
        <end position="132"/>
    </location>
</feature>
<dbReference type="RefSeq" id="WP_057865630.1">
    <property type="nucleotide sequence ID" value="NZ_AZEY01000090.1"/>
</dbReference>
<feature type="transmembrane region" description="Helical" evidence="1">
    <location>
        <begin position="144"/>
        <end position="162"/>
    </location>
</feature>
<keyword evidence="1" id="KW-1133">Transmembrane helix</keyword>
<sequence length="176" mass="19561">MKSLSLGFRKLRVLDIVVLGVLMALALVVGRFTVGTSVIRLSFGFVITAIASYLYGPLWSSTIAALGDIIGTVISGNIYFPGFTISAILGATIYGLFFYNQQITWKRVIISQLIIAVFVNAILNTLWLTILVKTPFWGLLPIRIFKEIIVTPIQMAILYFVLNSKQFEIIKNRLLG</sequence>
<evidence type="ECO:0000256" key="1">
    <source>
        <dbReference type="SAM" id="Phobius"/>
    </source>
</evidence>
<comment type="caution">
    <text evidence="2">The sequence shown here is derived from an EMBL/GenBank/DDBJ whole genome shotgun (WGS) entry which is preliminary data.</text>
</comment>
<dbReference type="Pfam" id="PF12822">
    <property type="entry name" value="ECF_trnsprt"/>
    <property type="match status" value="1"/>
</dbReference>
<organism evidence="2 3">
    <name type="scientific">Lentilactobacillus diolivorans DSM 14421</name>
    <dbReference type="NCBI Taxonomy" id="1423739"/>
    <lineage>
        <taxon>Bacteria</taxon>
        <taxon>Bacillati</taxon>
        <taxon>Bacillota</taxon>
        <taxon>Bacilli</taxon>
        <taxon>Lactobacillales</taxon>
        <taxon>Lactobacillaceae</taxon>
        <taxon>Lentilactobacillus</taxon>
    </lineage>
</organism>